<gene>
    <name evidence="1" type="primary">Contig9727.g10404</name>
    <name evidence="1" type="ORF">STYLEM_3148</name>
</gene>
<sequence>MTVMSLPLQVIHPNGLISEITSLSDNGVVLFILYAFMLQPAVTLSTNTYTDRRSLCFINFVNQERVSAASALINTAARNEVSLAVKQPRQLLAQQPSSEGVQAQM</sequence>
<dbReference type="Proteomes" id="UP000039865">
    <property type="component" value="Unassembled WGS sequence"/>
</dbReference>
<dbReference type="InParanoid" id="A0A077ZWA6"/>
<evidence type="ECO:0000313" key="1">
    <source>
        <dbReference type="EMBL" id="CDW74154.1"/>
    </source>
</evidence>
<accession>A0A077ZWA6</accession>
<organism evidence="1 2">
    <name type="scientific">Stylonychia lemnae</name>
    <name type="common">Ciliate</name>
    <dbReference type="NCBI Taxonomy" id="5949"/>
    <lineage>
        <taxon>Eukaryota</taxon>
        <taxon>Sar</taxon>
        <taxon>Alveolata</taxon>
        <taxon>Ciliophora</taxon>
        <taxon>Intramacronucleata</taxon>
        <taxon>Spirotrichea</taxon>
        <taxon>Stichotrichia</taxon>
        <taxon>Sporadotrichida</taxon>
        <taxon>Oxytrichidae</taxon>
        <taxon>Stylonychinae</taxon>
        <taxon>Stylonychia</taxon>
    </lineage>
</organism>
<protein>
    <submittedName>
        <fullName evidence="1">Uncharacterized protein</fullName>
    </submittedName>
</protein>
<evidence type="ECO:0000313" key="2">
    <source>
        <dbReference type="Proteomes" id="UP000039865"/>
    </source>
</evidence>
<dbReference type="EMBL" id="CCKQ01003049">
    <property type="protein sequence ID" value="CDW74154.1"/>
    <property type="molecule type" value="Genomic_DNA"/>
</dbReference>
<keyword evidence="2" id="KW-1185">Reference proteome</keyword>
<proteinExistence type="predicted"/>
<name>A0A077ZWA6_STYLE</name>
<dbReference type="AlphaFoldDB" id="A0A077ZWA6"/>
<reference evidence="1 2" key="1">
    <citation type="submission" date="2014-06" db="EMBL/GenBank/DDBJ databases">
        <authorList>
            <person name="Swart Estienne"/>
        </authorList>
    </citation>
    <scope>NUCLEOTIDE SEQUENCE [LARGE SCALE GENOMIC DNA]</scope>
    <source>
        <strain evidence="1 2">130c</strain>
    </source>
</reference>